<gene>
    <name evidence="2" type="ORF">EV702DRAFT_973833</name>
</gene>
<dbReference type="EMBL" id="JABBWD010000037">
    <property type="protein sequence ID" value="KAG1774935.1"/>
    <property type="molecule type" value="Genomic_DNA"/>
</dbReference>
<accession>A0A9P6ZRJ8</accession>
<evidence type="ECO:0000313" key="2">
    <source>
        <dbReference type="EMBL" id="KAG1774935.1"/>
    </source>
</evidence>
<feature type="non-terminal residue" evidence="2">
    <location>
        <position position="1"/>
    </location>
</feature>
<proteinExistence type="predicted"/>
<evidence type="ECO:0000313" key="3">
    <source>
        <dbReference type="Proteomes" id="UP000714275"/>
    </source>
</evidence>
<dbReference type="InterPro" id="IPR012337">
    <property type="entry name" value="RNaseH-like_sf"/>
</dbReference>
<comment type="caution">
    <text evidence="2">The sequence shown here is derived from an EMBL/GenBank/DDBJ whole genome shotgun (WGS) entry which is preliminary data.</text>
</comment>
<dbReference type="SUPFAM" id="SSF53098">
    <property type="entry name" value="Ribonuclease H-like"/>
    <property type="match status" value="1"/>
</dbReference>
<feature type="chain" id="PRO_5040452320" evidence="1">
    <location>
        <begin position="17"/>
        <end position="155"/>
    </location>
</feature>
<feature type="signal peptide" evidence="1">
    <location>
        <begin position="1"/>
        <end position="16"/>
    </location>
</feature>
<name>A0A9P6ZRJ8_9AGAM</name>
<keyword evidence="1" id="KW-0732">Signal</keyword>
<evidence type="ECO:0000256" key="1">
    <source>
        <dbReference type="SAM" id="SignalP"/>
    </source>
</evidence>
<organism evidence="2 3">
    <name type="scientific">Suillus placidus</name>
    <dbReference type="NCBI Taxonomy" id="48579"/>
    <lineage>
        <taxon>Eukaryota</taxon>
        <taxon>Fungi</taxon>
        <taxon>Dikarya</taxon>
        <taxon>Basidiomycota</taxon>
        <taxon>Agaricomycotina</taxon>
        <taxon>Agaricomycetes</taxon>
        <taxon>Agaricomycetidae</taxon>
        <taxon>Boletales</taxon>
        <taxon>Suillineae</taxon>
        <taxon>Suillaceae</taxon>
        <taxon>Suillus</taxon>
    </lineage>
</organism>
<dbReference type="Proteomes" id="UP000714275">
    <property type="component" value="Unassembled WGS sequence"/>
</dbReference>
<protein>
    <submittedName>
        <fullName evidence="2">Uncharacterized protein</fullName>
    </submittedName>
</protein>
<reference evidence="2" key="1">
    <citation type="journal article" date="2020" name="New Phytol.">
        <title>Comparative genomics reveals dynamic genome evolution in host specialist ectomycorrhizal fungi.</title>
        <authorList>
            <person name="Lofgren L.A."/>
            <person name="Nguyen N.H."/>
            <person name="Vilgalys R."/>
            <person name="Ruytinx J."/>
            <person name="Liao H.L."/>
            <person name="Branco S."/>
            <person name="Kuo A."/>
            <person name="LaButti K."/>
            <person name="Lipzen A."/>
            <person name="Andreopoulos W."/>
            <person name="Pangilinan J."/>
            <person name="Riley R."/>
            <person name="Hundley H."/>
            <person name="Na H."/>
            <person name="Barry K."/>
            <person name="Grigoriev I.V."/>
            <person name="Stajich J.E."/>
            <person name="Kennedy P.G."/>
        </authorList>
    </citation>
    <scope>NUCLEOTIDE SEQUENCE</scope>
    <source>
        <strain evidence="2">DOB743</strain>
    </source>
</reference>
<dbReference type="OrthoDB" id="3172935at2759"/>
<keyword evidence="3" id="KW-1185">Reference proteome</keyword>
<dbReference type="AlphaFoldDB" id="A0A9P6ZRJ8"/>
<sequence length="155" mass="17308">RCFPLIVNLACKAVLGAITNLNFTTQSFMNAIDCDPITTVQTVVRVVNLIVIHPQCFEAKGPSITLQLLRDIDVCWLSTLLMVERAIVHSHQGIDRFLLSDSFPEFQKYKLGSSEWDALNVFCKVLSVPHAFQQRLSAEKTPTLCNAIPAFEAMV</sequence>